<evidence type="ECO:0000256" key="1">
    <source>
        <dbReference type="SAM" id="MobiDB-lite"/>
    </source>
</evidence>
<dbReference type="Pfam" id="PF19690">
    <property type="entry name" value="DUF6191"/>
    <property type="match status" value="1"/>
</dbReference>
<organism evidence="2 3">
    <name type="scientific">Georgenia daeguensis</name>
    <dbReference type="NCBI Taxonomy" id="908355"/>
    <lineage>
        <taxon>Bacteria</taxon>
        <taxon>Bacillati</taxon>
        <taxon>Actinomycetota</taxon>
        <taxon>Actinomycetes</taxon>
        <taxon>Micrococcales</taxon>
        <taxon>Bogoriellaceae</taxon>
        <taxon>Georgenia</taxon>
    </lineage>
</organism>
<name>A0ABP8EV59_9MICO</name>
<comment type="caution">
    <text evidence="2">The sequence shown here is derived from an EMBL/GenBank/DDBJ whole genome shotgun (WGS) entry which is preliminary data.</text>
</comment>
<gene>
    <name evidence="2" type="ORF">GCM10022262_22330</name>
</gene>
<accession>A0ABP8EV59</accession>
<keyword evidence="3" id="KW-1185">Reference proteome</keyword>
<evidence type="ECO:0000313" key="2">
    <source>
        <dbReference type="EMBL" id="GAA4287873.1"/>
    </source>
</evidence>
<reference evidence="3" key="1">
    <citation type="journal article" date="2019" name="Int. J. Syst. Evol. Microbiol.">
        <title>The Global Catalogue of Microorganisms (GCM) 10K type strain sequencing project: providing services to taxonomists for standard genome sequencing and annotation.</title>
        <authorList>
            <consortium name="The Broad Institute Genomics Platform"/>
            <consortium name="The Broad Institute Genome Sequencing Center for Infectious Disease"/>
            <person name="Wu L."/>
            <person name="Ma J."/>
        </authorList>
    </citation>
    <scope>NUCLEOTIDE SEQUENCE [LARGE SCALE GENOMIC DNA]</scope>
    <source>
        <strain evidence="3">JCM 17459</strain>
    </source>
</reference>
<proteinExistence type="predicted"/>
<sequence length="66" mass="7487">MIFEPGLRHLVEERERLELDVRRPGDGAPPFGPVDLDSGVAYLEQRPKRREDEEIDDDAEPGTGSR</sequence>
<feature type="region of interest" description="Disordered" evidence="1">
    <location>
        <begin position="44"/>
        <end position="66"/>
    </location>
</feature>
<dbReference type="InterPro" id="IPR045684">
    <property type="entry name" value="DUF6191"/>
</dbReference>
<protein>
    <submittedName>
        <fullName evidence="2">Uncharacterized protein</fullName>
    </submittedName>
</protein>
<evidence type="ECO:0000313" key="3">
    <source>
        <dbReference type="Proteomes" id="UP001499841"/>
    </source>
</evidence>
<dbReference type="Proteomes" id="UP001499841">
    <property type="component" value="Unassembled WGS sequence"/>
</dbReference>
<dbReference type="EMBL" id="BAABBA010000010">
    <property type="protein sequence ID" value="GAA4287873.1"/>
    <property type="molecule type" value="Genomic_DNA"/>
</dbReference>